<proteinExistence type="predicted"/>
<evidence type="ECO:0000313" key="15">
    <source>
        <dbReference type="Proteomes" id="UP000037088"/>
    </source>
</evidence>
<dbReference type="PANTHER" id="PTHR33121:SF79">
    <property type="entry name" value="CYCLIC DI-GMP PHOSPHODIESTERASE PDED-RELATED"/>
    <property type="match status" value="1"/>
</dbReference>
<evidence type="ECO:0000313" key="14">
    <source>
        <dbReference type="Proteomes" id="UP000036851"/>
    </source>
</evidence>
<keyword evidence="5 10" id="KW-0812">Transmembrane</keyword>
<evidence type="ECO:0000313" key="13">
    <source>
        <dbReference type="EMBL" id="KOC92672.1"/>
    </source>
</evidence>
<dbReference type="Proteomes" id="UP000036851">
    <property type="component" value="Unassembled WGS sequence"/>
</dbReference>
<dbReference type="PATRIC" id="fig|1560201.3.peg.3016"/>
<evidence type="ECO:0000259" key="11">
    <source>
        <dbReference type="PROSITE" id="PS50883"/>
    </source>
</evidence>
<dbReference type="InterPro" id="IPR001633">
    <property type="entry name" value="EAL_dom"/>
</dbReference>
<dbReference type="AlphaFoldDB" id="A0A0L7TBD3"/>
<dbReference type="SMART" id="SM00052">
    <property type="entry name" value="EAL"/>
    <property type="match status" value="1"/>
</dbReference>
<sequence length="520" mass="58020">MQVSQQIVGQFRRKRLLIASTVAALVIILALAFRFFEEKSRIEQLSHTFASEAIQRFDRMFSPLDVSANNTLGLVGLRCTDVRFPLVEKLATLQTVRVLLLVENDSIYCSSIFGDRTLSFSELYPELAVNNQRMLLTTDNYLLKGSPVLMLWTPKSLDNQSGIVQVINIEMMSNYLLEPALPWVERAIFNVGGKSLEYGTPLIQPAIPSEDEVSYEEASMRYPFSITLFGPSPARLALMALPSQLPLALLLSLLMGYIVWLATANRMSIAWEISYGLSSQEFIVYCQPLINAQTGGCDGIELLLRWHNPRQGWVPPDVFIPMAERQNLIAPLTRFVITEAVSHLPSLPDNPAFHIALNVAASHFHDRAILDDLQHLWWPANPRPQLIVELTERDALPVVDQRVVAHLQKTGVKVAIDDFGTGHSSLSYLKTLSPDVLKIDKIFTASIGTDAINATVTDMVISLAQRLNISVVAEGVETAEQAAYLRERGVDTLQGYYFARPMPLADFPAWLSAHQSDQMT</sequence>
<keyword evidence="15" id="KW-1185">Reference proteome</keyword>
<dbReference type="CDD" id="cd01948">
    <property type="entry name" value="EAL"/>
    <property type="match status" value="1"/>
</dbReference>
<dbReference type="Pfam" id="PF00563">
    <property type="entry name" value="EAL"/>
    <property type="match status" value="1"/>
</dbReference>
<comment type="subcellular location">
    <subcellularLocation>
        <location evidence="1">Cell membrane</location>
        <topology evidence="1">Multi-pass membrane protein</topology>
    </subcellularLocation>
</comment>
<dbReference type="OrthoDB" id="675397at2"/>
<evidence type="ECO:0000256" key="4">
    <source>
        <dbReference type="ARBA" id="ARBA00022636"/>
    </source>
</evidence>
<dbReference type="STRING" id="1560201.NG42_14190"/>
<gene>
    <name evidence="12" type="ORF">NG42_14190</name>
    <name evidence="13" type="ORF">NG43_13015</name>
</gene>
<dbReference type="RefSeq" id="WP_052900105.1">
    <property type="nucleotide sequence ID" value="NZ_JRXE01000019.1"/>
</dbReference>
<dbReference type="EMBL" id="JRXF01000019">
    <property type="protein sequence ID" value="KOC92672.1"/>
    <property type="molecule type" value="Genomic_DNA"/>
</dbReference>
<dbReference type="InterPro" id="IPR050706">
    <property type="entry name" value="Cyclic-di-GMP_PDE-like"/>
</dbReference>
<keyword evidence="3" id="KW-1003">Cell membrane</keyword>
<evidence type="ECO:0000313" key="12">
    <source>
        <dbReference type="EMBL" id="KOC89023.1"/>
    </source>
</evidence>
<dbReference type="InterPro" id="IPR035919">
    <property type="entry name" value="EAL_sf"/>
</dbReference>
<reference evidence="14 15" key="1">
    <citation type="journal article" date="2015" name="Int. J. Syst. Evol. Microbiol.">
        <title>Erwinia iniecta sp. nov., isolated from Russian wheat aphids (Diuraphis noxia).</title>
        <authorList>
            <person name="Campillo T."/>
            <person name="Luna E."/>
            <person name="Portier P."/>
            <person name="Fischer-Le Saux M."/>
            <person name="Lapitan N."/>
            <person name="Tisserat N.A."/>
            <person name="Leach J.E."/>
        </authorList>
    </citation>
    <scope>NUCLEOTIDE SEQUENCE [LARGE SCALE GENOMIC DNA]</scope>
    <source>
        <strain evidence="12 15">B120</strain>
        <strain evidence="13 14">B149</strain>
    </source>
</reference>
<accession>A0A0L7TBD3</accession>
<dbReference type="GO" id="GO:0071111">
    <property type="term" value="F:cyclic-guanylate-specific phosphodiesterase activity"/>
    <property type="evidence" value="ECO:0007669"/>
    <property type="project" value="UniProtKB-EC"/>
</dbReference>
<evidence type="ECO:0000256" key="10">
    <source>
        <dbReference type="SAM" id="Phobius"/>
    </source>
</evidence>
<evidence type="ECO:0000256" key="3">
    <source>
        <dbReference type="ARBA" id="ARBA00022475"/>
    </source>
</evidence>
<evidence type="ECO:0000256" key="1">
    <source>
        <dbReference type="ARBA" id="ARBA00004651"/>
    </source>
</evidence>
<dbReference type="PANTHER" id="PTHR33121">
    <property type="entry name" value="CYCLIC DI-GMP PHOSPHODIESTERASE PDEF"/>
    <property type="match status" value="1"/>
</dbReference>
<dbReference type="Pfam" id="PF12792">
    <property type="entry name" value="CSS-motif"/>
    <property type="match status" value="1"/>
</dbReference>
<feature type="transmembrane region" description="Helical" evidence="10">
    <location>
        <begin position="16"/>
        <end position="36"/>
    </location>
</feature>
<keyword evidence="4" id="KW-0973">c-di-GMP</keyword>
<evidence type="ECO:0000256" key="8">
    <source>
        <dbReference type="ARBA" id="ARBA00023136"/>
    </source>
</evidence>
<dbReference type="Proteomes" id="UP000037088">
    <property type="component" value="Unassembled WGS sequence"/>
</dbReference>
<evidence type="ECO:0000256" key="2">
    <source>
        <dbReference type="ARBA" id="ARBA00012282"/>
    </source>
</evidence>
<dbReference type="SUPFAM" id="SSF141868">
    <property type="entry name" value="EAL domain-like"/>
    <property type="match status" value="1"/>
</dbReference>
<organism evidence="13 14">
    <name type="scientific">Winslowiella iniecta</name>
    <dbReference type="NCBI Taxonomy" id="1560201"/>
    <lineage>
        <taxon>Bacteria</taxon>
        <taxon>Pseudomonadati</taxon>
        <taxon>Pseudomonadota</taxon>
        <taxon>Gammaproteobacteria</taxon>
        <taxon>Enterobacterales</taxon>
        <taxon>Erwiniaceae</taxon>
        <taxon>Winslowiella</taxon>
    </lineage>
</organism>
<keyword evidence="7 10" id="KW-1133">Transmembrane helix</keyword>
<dbReference type="GO" id="GO:0005886">
    <property type="term" value="C:plasma membrane"/>
    <property type="evidence" value="ECO:0007669"/>
    <property type="project" value="UniProtKB-SubCell"/>
</dbReference>
<dbReference type="EC" id="3.1.4.52" evidence="2"/>
<evidence type="ECO:0000256" key="9">
    <source>
        <dbReference type="ARBA" id="ARBA00034290"/>
    </source>
</evidence>
<comment type="catalytic activity">
    <reaction evidence="9">
        <text>3',3'-c-di-GMP + H2O = 5'-phosphoguanylyl(3'-&gt;5')guanosine + H(+)</text>
        <dbReference type="Rhea" id="RHEA:24902"/>
        <dbReference type="ChEBI" id="CHEBI:15377"/>
        <dbReference type="ChEBI" id="CHEBI:15378"/>
        <dbReference type="ChEBI" id="CHEBI:58754"/>
        <dbReference type="ChEBI" id="CHEBI:58805"/>
        <dbReference type="EC" id="3.1.4.52"/>
    </reaction>
</comment>
<evidence type="ECO:0000256" key="6">
    <source>
        <dbReference type="ARBA" id="ARBA00022801"/>
    </source>
</evidence>
<name>A0A0L7TBD3_9GAMM</name>
<evidence type="ECO:0000256" key="7">
    <source>
        <dbReference type="ARBA" id="ARBA00022989"/>
    </source>
</evidence>
<dbReference type="PROSITE" id="PS50883">
    <property type="entry name" value="EAL"/>
    <property type="match status" value="1"/>
</dbReference>
<keyword evidence="6" id="KW-0378">Hydrolase</keyword>
<dbReference type="EMBL" id="JRXE01000019">
    <property type="protein sequence ID" value="KOC89023.1"/>
    <property type="molecule type" value="Genomic_DNA"/>
</dbReference>
<dbReference type="Gene3D" id="3.20.20.450">
    <property type="entry name" value="EAL domain"/>
    <property type="match status" value="1"/>
</dbReference>
<comment type="caution">
    <text evidence="13">The sequence shown here is derived from an EMBL/GenBank/DDBJ whole genome shotgun (WGS) entry which is preliminary data.</text>
</comment>
<evidence type="ECO:0000256" key="5">
    <source>
        <dbReference type="ARBA" id="ARBA00022692"/>
    </source>
</evidence>
<keyword evidence="8 10" id="KW-0472">Membrane</keyword>
<dbReference type="InterPro" id="IPR024744">
    <property type="entry name" value="CSS-motif_dom"/>
</dbReference>
<feature type="domain" description="EAL" evidence="11">
    <location>
        <begin position="266"/>
        <end position="515"/>
    </location>
</feature>
<protein>
    <recommendedName>
        <fullName evidence="2">cyclic-guanylate-specific phosphodiesterase</fullName>
        <ecNumber evidence="2">3.1.4.52</ecNumber>
    </recommendedName>
</protein>